<dbReference type="AlphaFoldDB" id="A0A3P3FTQ1"/>
<evidence type="ECO:0000313" key="2">
    <source>
        <dbReference type="Proteomes" id="UP000273786"/>
    </source>
</evidence>
<evidence type="ECO:0000313" key="1">
    <source>
        <dbReference type="EMBL" id="RRI01742.1"/>
    </source>
</evidence>
<organism evidence="1 2">
    <name type="scientific">Mesorhizobium tamadayense</name>
    <dbReference type="NCBI Taxonomy" id="425306"/>
    <lineage>
        <taxon>Bacteria</taxon>
        <taxon>Pseudomonadati</taxon>
        <taxon>Pseudomonadota</taxon>
        <taxon>Alphaproteobacteria</taxon>
        <taxon>Hyphomicrobiales</taxon>
        <taxon>Phyllobacteriaceae</taxon>
        <taxon>Mesorhizobium</taxon>
    </lineage>
</organism>
<protein>
    <submittedName>
        <fullName evidence="1">Uncharacterized protein</fullName>
    </submittedName>
</protein>
<name>A0A3P3FTQ1_9HYPH</name>
<dbReference type="EMBL" id="RQXT01000014">
    <property type="protein sequence ID" value="RRI01742.1"/>
    <property type="molecule type" value="Genomic_DNA"/>
</dbReference>
<sequence>MTPEHDMRSFLHILPLAASAALLAGCAGRVPDAPHSAPRGPVSATESYWKPDRVSRSRQEYAPDWGRFPPIMTQRTGYPTEAQANNALRRSRWSSVPVRTLITKEGIKTISVPAEAPDTIAAGVRVFACRPGALNGYTGRVQHYDGPVVACASDLLSADGRVLARVPLNFYYWQKAWHVQDPRPPYRSVPWAYQEPSPPKSKGWFGNRY</sequence>
<reference evidence="1 2" key="1">
    <citation type="submission" date="2018-11" db="EMBL/GenBank/DDBJ databases">
        <title>the genome of Mesorhizobium tamadayense DSM 28320.</title>
        <authorList>
            <person name="Gao J."/>
        </authorList>
    </citation>
    <scope>NUCLEOTIDE SEQUENCE [LARGE SCALE GENOMIC DNA]</scope>
    <source>
        <strain evidence="1 2">DSM 28320</strain>
    </source>
</reference>
<keyword evidence="2" id="KW-1185">Reference proteome</keyword>
<comment type="caution">
    <text evidence="1">The sequence shown here is derived from an EMBL/GenBank/DDBJ whole genome shotgun (WGS) entry which is preliminary data.</text>
</comment>
<dbReference type="Proteomes" id="UP000273786">
    <property type="component" value="Unassembled WGS sequence"/>
</dbReference>
<accession>A0A3P3FTQ1</accession>
<proteinExistence type="predicted"/>
<dbReference type="OrthoDB" id="8063934at2"/>
<gene>
    <name evidence="1" type="ORF">EH240_13930</name>
</gene>